<dbReference type="Proteomes" id="UP001372244">
    <property type="component" value="Unassembled WGS sequence"/>
</dbReference>
<name>A0ABU8P635_9CORY</name>
<keyword evidence="4" id="KW-1185">Reference proteome</keyword>
<evidence type="ECO:0000313" key="4">
    <source>
        <dbReference type="Proteomes" id="UP001372244"/>
    </source>
</evidence>
<evidence type="ECO:0008006" key="5">
    <source>
        <dbReference type="Google" id="ProtNLM"/>
    </source>
</evidence>
<evidence type="ECO:0000256" key="1">
    <source>
        <dbReference type="SAM" id="Phobius"/>
    </source>
</evidence>
<feature type="chain" id="PRO_5045648817" description="Secreted protein" evidence="2">
    <location>
        <begin position="30"/>
        <end position="118"/>
    </location>
</feature>
<organism evidence="3 4">
    <name type="scientific">Corynebacterium marquesiae</name>
    <dbReference type="NCBI Taxonomy" id="2913503"/>
    <lineage>
        <taxon>Bacteria</taxon>
        <taxon>Bacillati</taxon>
        <taxon>Actinomycetota</taxon>
        <taxon>Actinomycetes</taxon>
        <taxon>Mycobacteriales</taxon>
        <taxon>Corynebacteriaceae</taxon>
        <taxon>Corynebacterium</taxon>
    </lineage>
</organism>
<dbReference type="EMBL" id="JBAHUZ010000024">
    <property type="protein sequence ID" value="MEJ4139281.1"/>
    <property type="molecule type" value="Genomic_DNA"/>
</dbReference>
<accession>A0ABU8P635</accession>
<feature type="transmembrane region" description="Helical" evidence="1">
    <location>
        <begin position="60"/>
        <end position="82"/>
    </location>
</feature>
<evidence type="ECO:0000313" key="3">
    <source>
        <dbReference type="EMBL" id="MEJ4139281.1"/>
    </source>
</evidence>
<keyword evidence="1" id="KW-0472">Membrane</keyword>
<feature type="signal peptide" evidence="2">
    <location>
        <begin position="1"/>
        <end position="29"/>
    </location>
</feature>
<comment type="caution">
    <text evidence="3">The sequence shown here is derived from an EMBL/GenBank/DDBJ whole genome shotgun (WGS) entry which is preliminary data.</text>
</comment>
<evidence type="ECO:0000256" key="2">
    <source>
        <dbReference type="SAM" id="SignalP"/>
    </source>
</evidence>
<keyword evidence="2" id="KW-0732">Signal</keyword>
<keyword evidence="1" id="KW-0812">Transmembrane</keyword>
<dbReference type="RefSeq" id="WP_337887880.1">
    <property type="nucleotide sequence ID" value="NZ_JBAHUV010000024.1"/>
</dbReference>
<gene>
    <name evidence="3" type="ORF">V5S76_09210</name>
</gene>
<proteinExistence type="predicted"/>
<sequence>MSRFKKIAASSLTAVALAATAVTAPTATAADADFWKETVNPDFKQGQPGGSSTGSSQLDLTLITTAAAAGVTALAGAVALYFPNVDLEKAARDAGLGQIADQIAAIQATLPGLPGQPA</sequence>
<keyword evidence="1" id="KW-1133">Transmembrane helix</keyword>
<reference evidence="3 4" key="1">
    <citation type="submission" date="2024-02" db="EMBL/GenBank/DDBJ databases">
        <title>Whole genome sequencing and characterization of Corynebacterium isolated from the ocular surface of dry eye disease sufferers.</title>
        <authorList>
            <person name="Naqvi M."/>
        </authorList>
    </citation>
    <scope>NUCLEOTIDE SEQUENCE [LARGE SCALE GENOMIC DNA]</scope>
    <source>
        <strain evidence="3 4">PCR27</strain>
    </source>
</reference>
<protein>
    <recommendedName>
        <fullName evidence="5">Secreted protein</fullName>
    </recommendedName>
</protein>